<dbReference type="InterPro" id="IPR035901">
    <property type="entry name" value="GIY-YIG_endonuc_sf"/>
</dbReference>
<dbReference type="PANTHER" id="PTHR20208">
    <property type="entry name" value="STRUCTURE-SPECIFIC ENDONUCLEASE SUBUNIT SLX1"/>
    <property type="match status" value="1"/>
</dbReference>
<organism evidence="3 4">
    <name type="scientific">Handroanthus impetiginosus</name>
    <dbReference type="NCBI Taxonomy" id="429701"/>
    <lineage>
        <taxon>Eukaryota</taxon>
        <taxon>Viridiplantae</taxon>
        <taxon>Streptophyta</taxon>
        <taxon>Embryophyta</taxon>
        <taxon>Tracheophyta</taxon>
        <taxon>Spermatophyta</taxon>
        <taxon>Magnoliopsida</taxon>
        <taxon>eudicotyledons</taxon>
        <taxon>Gunneridae</taxon>
        <taxon>Pentapetalae</taxon>
        <taxon>asterids</taxon>
        <taxon>lamiids</taxon>
        <taxon>Lamiales</taxon>
        <taxon>Bignoniaceae</taxon>
        <taxon>Crescentiina</taxon>
        <taxon>Tabebuia alliance</taxon>
        <taxon>Handroanthus</taxon>
    </lineage>
</organism>
<name>A0A2G9GT74_9LAMI</name>
<gene>
    <name evidence="3" type="ORF">CDL12_18992</name>
</gene>
<dbReference type="Pfam" id="PF01541">
    <property type="entry name" value="GIY-YIG"/>
    <property type="match status" value="1"/>
</dbReference>
<evidence type="ECO:0000313" key="3">
    <source>
        <dbReference type="EMBL" id="PIN08432.1"/>
    </source>
</evidence>
<protein>
    <recommendedName>
        <fullName evidence="2">GIY-YIG domain-containing protein</fullName>
    </recommendedName>
</protein>
<dbReference type="EMBL" id="NKXS01003817">
    <property type="protein sequence ID" value="PIN08432.1"/>
    <property type="molecule type" value="Genomic_DNA"/>
</dbReference>
<dbReference type="PROSITE" id="PS50164">
    <property type="entry name" value="GIY_YIG"/>
    <property type="match status" value="1"/>
</dbReference>
<evidence type="ECO:0000256" key="1">
    <source>
        <dbReference type="SAM" id="MobiDB-lite"/>
    </source>
</evidence>
<keyword evidence="4" id="KW-1185">Reference proteome</keyword>
<dbReference type="OrthoDB" id="24645at2759"/>
<dbReference type="Gene3D" id="3.40.1440.10">
    <property type="entry name" value="GIY-YIG endonuclease"/>
    <property type="match status" value="1"/>
</dbReference>
<feature type="compositionally biased region" description="Polar residues" evidence="1">
    <location>
        <begin position="20"/>
        <end position="33"/>
    </location>
</feature>
<dbReference type="SUPFAM" id="SSF82771">
    <property type="entry name" value="GIY-YIG endonuclease"/>
    <property type="match status" value="1"/>
</dbReference>
<evidence type="ECO:0000259" key="2">
    <source>
        <dbReference type="PROSITE" id="PS50164"/>
    </source>
</evidence>
<sequence length="181" mass="20277">MASMLSRTFKSLKPHANSQTLIPSWNPIKSQRPSPILPPASTNKPSSSVSRSSSRNAWAVYLILSNNPPIKTYVGVTNNFSSRLKQHNGEVKGGAKASRAGRPWICACLIEGFKNKSKAYEFESKWKSCSRKLPRKRSSKNGEQADNSQLLLLQHRYAALNQVMDVIDCSHLEINWHIDPM</sequence>
<accession>A0A2G9GT74</accession>
<feature type="domain" description="GIY-YIG" evidence="2">
    <location>
        <begin position="56"/>
        <end position="138"/>
    </location>
</feature>
<dbReference type="InterPro" id="IPR000305">
    <property type="entry name" value="GIY-YIG_endonuc"/>
</dbReference>
<dbReference type="PANTHER" id="PTHR20208:SF13">
    <property type="entry name" value="STRUCTURE-SPECIFIC ENDONUCLEASE SUBUNIT SLX1"/>
    <property type="match status" value="1"/>
</dbReference>
<dbReference type="Proteomes" id="UP000231279">
    <property type="component" value="Unassembled WGS sequence"/>
</dbReference>
<reference evidence="4" key="1">
    <citation type="journal article" date="2018" name="Gigascience">
        <title>Genome assembly of the Pink Ipe (Handroanthus impetiginosus, Bignoniaceae), a highly valued, ecologically keystone Neotropical timber forest tree.</title>
        <authorList>
            <person name="Silva-Junior O.B."/>
            <person name="Grattapaglia D."/>
            <person name="Novaes E."/>
            <person name="Collevatti R.G."/>
        </authorList>
    </citation>
    <scope>NUCLEOTIDE SEQUENCE [LARGE SCALE GENOMIC DNA]</scope>
    <source>
        <strain evidence="4">cv. UFG-1</strain>
    </source>
</reference>
<dbReference type="STRING" id="429701.A0A2G9GT74"/>
<feature type="region of interest" description="Disordered" evidence="1">
    <location>
        <begin position="20"/>
        <end position="51"/>
    </location>
</feature>
<comment type="caution">
    <text evidence="3">The sequence shown here is derived from an EMBL/GenBank/DDBJ whole genome shotgun (WGS) entry which is preliminary data.</text>
</comment>
<proteinExistence type="predicted"/>
<dbReference type="InterPro" id="IPR050381">
    <property type="entry name" value="SLX1_endonuclease"/>
</dbReference>
<evidence type="ECO:0000313" key="4">
    <source>
        <dbReference type="Proteomes" id="UP000231279"/>
    </source>
</evidence>
<dbReference type="AlphaFoldDB" id="A0A2G9GT74"/>